<keyword evidence="4" id="KW-1185">Reference proteome</keyword>
<evidence type="ECO:0000256" key="2">
    <source>
        <dbReference type="SAM" id="Coils"/>
    </source>
</evidence>
<sequence length="252" mass="26936">MPEQEPTPDERAQEGGRRRLLSALRTPSRAQVVVGVLLAALGFAAVTQMRSYEVNDSYEGYREQALIDVLNGLAGSTQRAEAELQRLEETRSRLQSDTSAAQAAVEQARTEIDNLEVLAGTVPVTGPGIRITITEETGEVDIGSMLDTVQEMRAAFAEAMQVNGQVRVVASTSFEDGIGGIYVDGQLLEPPYVIDVIGDPATLHGGMTFPDGPNDQLRADGATVVVEELQSLDIESVVEPARPQFAQPGSNG</sequence>
<gene>
    <name evidence="3" type="ORF">ACFSDE_17780</name>
</gene>
<evidence type="ECO:0000313" key="3">
    <source>
        <dbReference type="EMBL" id="MFD1948656.1"/>
    </source>
</evidence>
<organism evidence="3 4">
    <name type="scientific">Nocardioides aestuarii</name>
    <dbReference type="NCBI Taxonomy" id="252231"/>
    <lineage>
        <taxon>Bacteria</taxon>
        <taxon>Bacillati</taxon>
        <taxon>Actinomycetota</taxon>
        <taxon>Actinomycetes</taxon>
        <taxon>Propionibacteriales</taxon>
        <taxon>Nocardioidaceae</taxon>
        <taxon>Nocardioides</taxon>
    </lineage>
</organism>
<evidence type="ECO:0000313" key="4">
    <source>
        <dbReference type="Proteomes" id="UP001597351"/>
    </source>
</evidence>
<comment type="similarity">
    <text evidence="1">Belongs to the UPF0749 family.</text>
</comment>
<feature type="coiled-coil region" evidence="2">
    <location>
        <begin position="70"/>
        <end position="118"/>
    </location>
</feature>
<evidence type="ECO:0000256" key="1">
    <source>
        <dbReference type="ARBA" id="ARBA00009108"/>
    </source>
</evidence>
<keyword evidence="2" id="KW-0175">Coiled coil</keyword>
<accession>A0ABW4TUC7</accession>
<name>A0ABW4TUC7_9ACTN</name>
<dbReference type="Gene3D" id="3.30.70.1880">
    <property type="entry name" value="Protein of unknown function DUF881"/>
    <property type="match status" value="1"/>
</dbReference>
<dbReference type="EMBL" id="JBHUGD010000004">
    <property type="protein sequence ID" value="MFD1948656.1"/>
    <property type="molecule type" value="Genomic_DNA"/>
</dbReference>
<comment type="caution">
    <text evidence="3">The sequence shown here is derived from an EMBL/GenBank/DDBJ whole genome shotgun (WGS) entry which is preliminary data.</text>
</comment>
<dbReference type="InterPro" id="IPR010273">
    <property type="entry name" value="DUF881"/>
</dbReference>
<dbReference type="PANTHER" id="PTHR37313">
    <property type="entry name" value="UPF0749 PROTEIN RV1825"/>
    <property type="match status" value="1"/>
</dbReference>
<protein>
    <submittedName>
        <fullName evidence="3">DUF881 domain-containing protein</fullName>
    </submittedName>
</protein>
<dbReference type="RefSeq" id="WP_343921797.1">
    <property type="nucleotide sequence ID" value="NZ_BAAAJT010000003.1"/>
</dbReference>
<dbReference type="PANTHER" id="PTHR37313:SF2">
    <property type="entry name" value="UPF0749 PROTEIN YLXX"/>
    <property type="match status" value="1"/>
</dbReference>
<proteinExistence type="inferred from homology"/>
<dbReference type="Proteomes" id="UP001597351">
    <property type="component" value="Unassembled WGS sequence"/>
</dbReference>
<dbReference type="Pfam" id="PF05949">
    <property type="entry name" value="DUF881"/>
    <property type="match status" value="1"/>
</dbReference>
<reference evidence="4" key="1">
    <citation type="journal article" date="2019" name="Int. J. Syst. Evol. Microbiol.">
        <title>The Global Catalogue of Microorganisms (GCM) 10K type strain sequencing project: providing services to taxonomists for standard genome sequencing and annotation.</title>
        <authorList>
            <consortium name="The Broad Institute Genomics Platform"/>
            <consortium name="The Broad Institute Genome Sequencing Center for Infectious Disease"/>
            <person name="Wu L."/>
            <person name="Ma J."/>
        </authorList>
    </citation>
    <scope>NUCLEOTIDE SEQUENCE [LARGE SCALE GENOMIC DNA]</scope>
    <source>
        <strain evidence="4">CGMCC 1.12477</strain>
    </source>
</reference>